<dbReference type="FunFam" id="1.10.730.10:FF:000004">
    <property type="entry name" value="Isoleucyl-tRNA synthetase, cytoplasmic"/>
    <property type="match status" value="1"/>
</dbReference>
<evidence type="ECO:0000256" key="9">
    <source>
        <dbReference type="ARBA" id="ARBA00032665"/>
    </source>
</evidence>
<dbReference type="EMBL" id="JAHRHY010000003">
    <property type="protein sequence ID" value="KAG9070932.1"/>
    <property type="molecule type" value="Genomic_DNA"/>
</dbReference>
<dbReference type="InterPro" id="IPR014729">
    <property type="entry name" value="Rossmann-like_a/b/a_fold"/>
</dbReference>
<evidence type="ECO:0000256" key="7">
    <source>
        <dbReference type="ARBA" id="ARBA00022917"/>
    </source>
</evidence>
<dbReference type="NCBIfam" id="TIGR00392">
    <property type="entry name" value="ileS"/>
    <property type="match status" value="1"/>
</dbReference>
<reference evidence="16" key="1">
    <citation type="submission" date="2021-06" db="EMBL/GenBank/DDBJ databases">
        <title>Genome Sequence of Mortierella hyaline Strain SCG-10, a Cold-Adapted, Nitrate-Reducing Fungus Isolated from Soil in Minnesota, USA.</title>
        <authorList>
            <person name="Aldossari N."/>
        </authorList>
    </citation>
    <scope>NUCLEOTIDE SEQUENCE</scope>
    <source>
        <strain evidence="16">SCG-10</strain>
    </source>
</reference>
<evidence type="ECO:0000256" key="12">
    <source>
        <dbReference type="ARBA" id="ARBA00072822"/>
    </source>
</evidence>
<proteinExistence type="inferred from homology"/>
<feature type="domain" description="Methionyl/Valyl/Leucyl/Isoleucyl-tRNA synthetase anticodon-binding" evidence="15">
    <location>
        <begin position="710"/>
        <end position="865"/>
    </location>
</feature>
<dbReference type="InterPro" id="IPR002301">
    <property type="entry name" value="Ile-tRNA-ligase"/>
</dbReference>
<evidence type="ECO:0000256" key="10">
    <source>
        <dbReference type="ARBA" id="ARBA00048359"/>
    </source>
</evidence>
<keyword evidence="7 13" id="KW-0648">Protein biosynthesis</keyword>
<dbReference type="InterPro" id="IPR009080">
    <property type="entry name" value="tRNAsynth_Ia_anticodon-bd"/>
</dbReference>
<dbReference type="AlphaFoldDB" id="A0A9P8BZ83"/>
<dbReference type="FunFam" id="3.90.740.10:FF:000044">
    <property type="entry name" value="Isoleucine--tRNA ligase"/>
    <property type="match status" value="1"/>
</dbReference>
<evidence type="ECO:0000313" key="17">
    <source>
        <dbReference type="Proteomes" id="UP000707451"/>
    </source>
</evidence>
<name>A0A9P8BZ83_9FUNG</name>
<keyword evidence="5 13" id="KW-0547">Nucleotide-binding</keyword>
<keyword evidence="8 13" id="KW-0030">Aminoacyl-tRNA synthetase</keyword>
<dbReference type="SUPFAM" id="SSF52374">
    <property type="entry name" value="Nucleotidylyl transferase"/>
    <property type="match status" value="1"/>
</dbReference>
<evidence type="ECO:0000256" key="1">
    <source>
        <dbReference type="ARBA" id="ARBA00004496"/>
    </source>
</evidence>
<evidence type="ECO:0000256" key="2">
    <source>
        <dbReference type="ARBA" id="ARBA00005594"/>
    </source>
</evidence>
<protein>
    <recommendedName>
        <fullName evidence="11">Isoleucine--tRNA ligase, cytoplasmic</fullName>
        <ecNumber evidence="3">6.1.1.5</ecNumber>
    </recommendedName>
    <alternativeName>
        <fullName evidence="9">Isoleucyl-tRNA synthetase</fullName>
    </alternativeName>
    <alternativeName>
        <fullName evidence="12">Probable isoleucine--tRNA ligase, cytoplasmic</fullName>
    </alternativeName>
</protein>
<dbReference type="InterPro" id="IPR013155">
    <property type="entry name" value="M/V/L/I-tRNA-synth_anticd-bd"/>
</dbReference>
<comment type="caution">
    <text evidence="16">The sequence shown here is derived from an EMBL/GenBank/DDBJ whole genome shotgun (WGS) entry which is preliminary data.</text>
</comment>
<evidence type="ECO:0000256" key="3">
    <source>
        <dbReference type="ARBA" id="ARBA00013165"/>
    </source>
</evidence>
<dbReference type="PANTHER" id="PTHR42780:SF1">
    <property type="entry name" value="ISOLEUCINE--TRNA LIGASE, CYTOPLASMIC"/>
    <property type="match status" value="1"/>
</dbReference>
<evidence type="ECO:0000259" key="14">
    <source>
        <dbReference type="Pfam" id="PF00133"/>
    </source>
</evidence>
<dbReference type="FunFam" id="3.40.50.620:FF:000023">
    <property type="entry name" value="Isoleucyl-tRNA synthetase,cytoplasmic"/>
    <property type="match status" value="1"/>
</dbReference>
<dbReference type="GO" id="GO:0002161">
    <property type="term" value="F:aminoacyl-tRNA deacylase activity"/>
    <property type="evidence" value="ECO:0007669"/>
    <property type="project" value="InterPro"/>
</dbReference>
<dbReference type="PANTHER" id="PTHR42780">
    <property type="entry name" value="SOLEUCYL-TRNA SYNTHETASE"/>
    <property type="match status" value="1"/>
</dbReference>
<dbReference type="CDD" id="cd07961">
    <property type="entry name" value="Anticodon_Ia_Ile_ABEc"/>
    <property type="match status" value="1"/>
</dbReference>
<dbReference type="InterPro" id="IPR023586">
    <property type="entry name" value="Ile-tRNA-ligase_type2"/>
</dbReference>
<dbReference type="GO" id="GO:0005737">
    <property type="term" value="C:cytoplasm"/>
    <property type="evidence" value="ECO:0007669"/>
    <property type="project" value="UniProtKB-SubCell"/>
</dbReference>
<evidence type="ECO:0000256" key="4">
    <source>
        <dbReference type="ARBA" id="ARBA00022598"/>
    </source>
</evidence>
<feature type="domain" description="Aminoacyl-tRNA synthetase class Ia" evidence="14">
    <location>
        <begin position="32"/>
        <end position="656"/>
    </location>
</feature>
<evidence type="ECO:0000313" key="16">
    <source>
        <dbReference type="EMBL" id="KAG9070932.1"/>
    </source>
</evidence>
<dbReference type="Proteomes" id="UP000707451">
    <property type="component" value="Unassembled WGS sequence"/>
</dbReference>
<dbReference type="GO" id="GO:0006428">
    <property type="term" value="P:isoleucyl-tRNA aminoacylation"/>
    <property type="evidence" value="ECO:0007669"/>
    <property type="project" value="InterPro"/>
</dbReference>
<dbReference type="GO" id="GO:0004822">
    <property type="term" value="F:isoleucine-tRNA ligase activity"/>
    <property type="evidence" value="ECO:0007669"/>
    <property type="project" value="UniProtKB-EC"/>
</dbReference>
<dbReference type="Pfam" id="PF19302">
    <property type="entry name" value="DUF5915"/>
    <property type="match status" value="1"/>
</dbReference>
<comment type="similarity">
    <text evidence="2 13">Belongs to the class-I aminoacyl-tRNA synthetase family.</text>
</comment>
<dbReference type="Gene3D" id="3.40.50.620">
    <property type="entry name" value="HUPs"/>
    <property type="match status" value="2"/>
</dbReference>
<keyword evidence="4 13" id="KW-0436">Ligase</keyword>
<keyword evidence="6 13" id="KW-0067">ATP-binding</keyword>
<evidence type="ECO:0000256" key="8">
    <source>
        <dbReference type="ARBA" id="ARBA00023146"/>
    </source>
</evidence>
<dbReference type="InterPro" id="IPR009008">
    <property type="entry name" value="Val/Leu/Ile-tRNA-synth_edit"/>
</dbReference>
<comment type="subcellular location">
    <subcellularLocation>
        <location evidence="1">Cytoplasm</location>
    </subcellularLocation>
</comment>
<dbReference type="InterPro" id="IPR033709">
    <property type="entry name" value="Anticodon_Ile_ABEc"/>
</dbReference>
<accession>A0A9P8BZ83</accession>
<dbReference type="PRINTS" id="PR00984">
    <property type="entry name" value="TRNASYNTHILE"/>
</dbReference>
<evidence type="ECO:0000256" key="5">
    <source>
        <dbReference type="ARBA" id="ARBA00022741"/>
    </source>
</evidence>
<dbReference type="InterPro" id="IPR002300">
    <property type="entry name" value="aa-tRNA-synth_Ia"/>
</dbReference>
<evidence type="ECO:0000256" key="13">
    <source>
        <dbReference type="RuleBase" id="RU363035"/>
    </source>
</evidence>
<dbReference type="InterPro" id="IPR001412">
    <property type="entry name" value="aa-tRNA-synth_I_CS"/>
</dbReference>
<dbReference type="OrthoDB" id="1706657at2759"/>
<evidence type="ECO:0000256" key="11">
    <source>
        <dbReference type="ARBA" id="ARBA00069879"/>
    </source>
</evidence>
<dbReference type="PROSITE" id="PS00178">
    <property type="entry name" value="AA_TRNA_LIGASE_I"/>
    <property type="match status" value="1"/>
</dbReference>
<comment type="catalytic activity">
    <reaction evidence="10">
        <text>tRNA(Ile) + L-isoleucine + ATP = L-isoleucyl-tRNA(Ile) + AMP + diphosphate</text>
        <dbReference type="Rhea" id="RHEA:11060"/>
        <dbReference type="Rhea" id="RHEA-COMP:9666"/>
        <dbReference type="Rhea" id="RHEA-COMP:9695"/>
        <dbReference type="ChEBI" id="CHEBI:30616"/>
        <dbReference type="ChEBI" id="CHEBI:33019"/>
        <dbReference type="ChEBI" id="CHEBI:58045"/>
        <dbReference type="ChEBI" id="CHEBI:78442"/>
        <dbReference type="ChEBI" id="CHEBI:78528"/>
        <dbReference type="ChEBI" id="CHEBI:456215"/>
        <dbReference type="EC" id="6.1.1.5"/>
    </reaction>
</comment>
<dbReference type="GO" id="GO:0005524">
    <property type="term" value="F:ATP binding"/>
    <property type="evidence" value="ECO:0007669"/>
    <property type="project" value="UniProtKB-KW"/>
</dbReference>
<dbReference type="Gene3D" id="1.10.730.10">
    <property type="entry name" value="Isoleucyl-tRNA Synthetase, Domain 1"/>
    <property type="match status" value="1"/>
</dbReference>
<dbReference type="CDD" id="cd00818">
    <property type="entry name" value="IleRS_core"/>
    <property type="match status" value="1"/>
</dbReference>
<dbReference type="GO" id="GO:0000049">
    <property type="term" value="F:tRNA binding"/>
    <property type="evidence" value="ECO:0007669"/>
    <property type="project" value="InterPro"/>
</dbReference>
<dbReference type="Pfam" id="PF00133">
    <property type="entry name" value="tRNA-synt_1"/>
    <property type="match status" value="1"/>
</dbReference>
<gene>
    <name evidence="16" type="primary">ILS1</name>
    <name evidence="16" type="ORF">KI688_008475</name>
</gene>
<dbReference type="SUPFAM" id="SSF50677">
    <property type="entry name" value="ValRS/IleRS/LeuRS editing domain"/>
    <property type="match status" value="1"/>
</dbReference>
<dbReference type="SUPFAM" id="SSF47323">
    <property type="entry name" value="Anticodon-binding domain of a subclass of class I aminoacyl-tRNA synthetases"/>
    <property type="match status" value="1"/>
</dbReference>
<dbReference type="HAMAP" id="MF_02003">
    <property type="entry name" value="Ile_tRNA_synth_type2"/>
    <property type="match status" value="1"/>
</dbReference>
<sequence>MADGKHSTPPPAPATMQSVRSAQFNFPKEEEKILQFWREIDAFKRSQELNKDKEPFAFFDGPPFATGLPHYGHLLAGTIKDIVTRFAHSTGHSVERRFGWDCHGLPVEYEVDKALGITGKADVLAMGIDKYNEECRSIVMRYAKEWRQTVERAGRWIDFDNDYKTLNVEFMESVWWVFKTLFDKGQVYRGVRVMPFSTACSTPVSNFEAQQNYKDVSDPSVVVSFPLLNDPSVSFLAWTTTPWTLPSNLALCVNPTHDFIKFLDEASGNTYIMLEKRLSILYKDPSKAKIKILERMKGADLKGIQYVPLFEYFYKEFEATGFRVLNDEYVDDSAGTGVVHQAPAFGEDDYRVCINHGVITADGHIPCPVDESGKYFDVITDFKGMHVKEADKLIQKHLKGKGRLIVQTQINHSYPFCWRSDTPLIYKAFPSWFVRVQPIVDKMLKNNAQSRWVPGFVQEKRFANWIANARDWNISRSRYWGTPIPIWATEDFSEMRCIGSLAELEEVSGCGKLTDIHRHFIDNITFKSPTTGKTMRRVEDVFDCWFESGSMPYAQQHYPFENKESFSKGFPADFISEGLDQTRGWFYTLLVLSTHLFDTPPAKNQIVSGLVLASDGKKMSKRLKNYPEANIILDAYGADALRLYLINSPVVRAETLKFKEEGVKDVITKVFLPWYNAYKFFVNQTVLLKKEFNHDFMYNGALKKSDNVMDRWMLASCQSLIKFVREEMTNYRLYTVVPRLLRLIEELTNWYVRFNRRRLKGENGLEDATQAMNTLFEVLYTLVRVMSPFTPFLTENMYQTLKTFLPKDPKIVDDRSVHFLDFPEAKEEYFDDDIERAMSRMQAVIELGRTTRERKTISLKTPLKELVVIHPDPQYHADVKSLESYIVDELNVRSLIVTSDEAQYGVKYTVEADFRSLGAKLKKDAVKVKNALPKLSEEQIKDFIRNKAITIEGHNLSEEDLTVVRFFESSENSLETNSDKDVLILLDVKRYPELEQEGLAREIINRVQRLRKKAGLEPTDMIHMYYEFTQDLNNALEQVIKEQDETLVRALKRSLEPIAAKKGADAVVIEEAQEVNGSTFNLTLVRD</sequence>
<dbReference type="EC" id="6.1.1.5" evidence="3"/>
<evidence type="ECO:0000259" key="15">
    <source>
        <dbReference type="Pfam" id="PF08264"/>
    </source>
</evidence>
<organism evidence="16 17">
    <name type="scientific">Linnemannia hyalina</name>
    <dbReference type="NCBI Taxonomy" id="64524"/>
    <lineage>
        <taxon>Eukaryota</taxon>
        <taxon>Fungi</taxon>
        <taxon>Fungi incertae sedis</taxon>
        <taxon>Mucoromycota</taxon>
        <taxon>Mortierellomycotina</taxon>
        <taxon>Mortierellomycetes</taxon>
        <taxon>Mortierellales</taxon>
        <taxon>Mortierellaceae</taxon>
        <taxon>Linnemannia</taxon>
    </lineage>
</organism>
<keyword evidence="17" id="KW-1185">Reference proteome</keyword>
<dbReference type="FunFam" id="3.40.50.620:FF:000133">
    <property type="entry name" value="Isoleucyl-tRNA synthetase, cytoplasmic"/>
    <property type="match status" value="1"/>
</dbReference>
<dbReference type="Pfam" id="PF08264">
    <property type="entry name" value="Anticodon_1"/>
    <property type="match status" value="1"/>
</dbReference>
<evidence type="ECO:0000256" key="6">
    <source>
        <dbReference type="ARBA" id="ARBA00022840"/>
    </source>
</evidence>